<evidence type="ECO:0000259" key="14">
    <source>
        <dbReference type="PROSITE" id="PS50110"/>
    </source>
</evidence>
<feature type="modified residue" description="4-aspartylphosphate" evidence="12">
    <location>
        <position position="52"/>
    </location>
</feature>
<dbReference type="Pfam" id="PF00486">
    <property type="entry name" value="Trans_reg_C"/>
    <property type="match status" value="1"/>
</dbReference>
<dbReference type="AlphaFoldDB" id="A0A0M9DDJ6"/>
<sequence length="226" mass="26361">MVKILVVEDDKDFNNIITKFLSQNDFEVKGITDSLTALDESYEEYFDLIISDIMMPEMDGIELTSEIRKFNQNIPILFLTAKDDLATKKEGFNLGIDDYMVKPIDLDELLLRINAILRRANINDSKKIVIGDFVMDSDSRTVMYHNEDINMTVREFDILYKMLSYQNHAYSRAQLFDEFWDMDANSSLRSVDVYITKIREKIKKVTQIEIKTIHGLGYKAVVRNEK</sequence>
<evidence type="ECO:0000256" key="6">
    <source>
        <dbReference type="ARBA" id="ARBA00023026"/>
    </source>
</evidence>
<accession>A0A0M9DDJ6</accession>
<keyword evidence="7 13" id="KW-0238">DNA-binding</keyword>
<evidence type="ECO:0000256" key="2">
    <source>
        <dbReference type="ARBA" id="ARBA00022490"/>
    </source>
</evidence>
<dbReference type="PROSITE" id="PS50110">
    <property type="entry name" value="RESPONSE_REGULATORY"/>
    <property type="match status" value="1"/>
</dbReference>
<proteinExistence type="predicted"/>
<evidence type="ECO:0000256" key="12">
    <source>
        <dbReference type="PROSITE-ProRule" id="PRU00169"/>
    </source>
</evidence>
<evidence type="ECO:0000259" key="15">
    <source>
        <dbReference type="PROSITE" id="PS51755"/>
    </source>
</evidence>
<keyword evidence="8" id="KW-0010">Activator</keyword>
<dbReference type="SMART" id="SM00862">
    <property type="entry name" value="Trans_reg_C"/>
    <property type="match status" value="1"/>
</dbReference>
<dbReference type="PANTHER" id="PTHR48111:SF49">
    <property type="entry name" value="HEME RESPONSE REGULATOR HSSR"/>
    <property type="match status" value="1"/>
</dbReference>
<comment type="function">
    <text evidence="10">Member of the two-component regulatory system HssS/HssR involved in intracellular heme homeostasis and tempering of staphylococcal virulence. Phosphorylated HssR binds to a direct repeat sequence within hrtAB promoter and activates the expression of hrtAB, an efflux pump, in response to extracellular heme, hemin, hemoglobin or blood.</text>
</comment>
<keyword evidence="4" id="KW-0902">Two-component regulatory system</keyword>
<dbReference type="GO" id="GO:0006355">
    <property type="term" value="P:regulation of DNA-templated transcription"/>
    <property type="evidence" value="ECO:0007669"/>
    <property type="project" value="InterPro"/>
</dbReference>
<dbReference type="EMBL" id="JXCY01000004">
    <property type="protein sequence ID" value="KOY76804.1"/>
    <property type="molecule type" value="Genomic_DNA"/>
</dbReference>
<dbReference type="InterPro" id="IPR001789">
    <property type="entry name" value="Sig_transdc_resp-reg_receiver"/>
</dbReference>
<dbReference type="InterPro" id="IPR039420">
    <property type="entry name" value="WalR-like"/>
</dbReference>
<dbReference type="InterPro" id="IPR011006">
    <property type="entry name" value="CheY-like_superfamily"/>
</dbReference>
<dbReference type="GO" id="GO:0032993">
    <property type="term" value="C:protein-DNA complex"/>
    <property type="evidence" value="ECO:0007669"/>
    <property type="project" value="TreeGrafter"/>
</dbReference>
<evidence type="ECO:0000256" key="8">
    <source>
        <dbReference type="ARBA" id="ARBA00023159"/>
    </source>
</evidence>
<evidence type="ECO:0000313" key="17">
    <source>
        <dbReference type="Proteomes" id="UP000037778"/>
    </source>
</evidence>
<evidence type="ECO:0000256" key="4">
    <source>
        <dbReference type="ARBA" id="ARBA00023012"/>
    </source>
</evidence>
<reference evidence="16 17" key="1">
    <citation type="journal article" date="2015" name="Genome Biol. Evol.">
        <title>Functionally Structured Genomes in Lactobacillus kunkeei Colonizing the Honey Crop and Food Products of Honeybees and Stingless Bees.</title>
        <authorList>
            <person name="Tamarit D."/>
            <person name="Ellegaard K.M."/>
            <person name="Wikander J."/>
            <person name="Olofsson T."/>
            <person name="Vasquez A."/>
            <person name="Andersson S.G."/>
        </authorList>
    </citation>
    <scope>NUCLEOTIDE SEQUENCE [LARGE SCALE GENOMIC DNA]</scope>
    <source>
        <strain evidence="16 17">LAko</strain>
    </source>
</reference>
<evidence type="ECO:0000256" key="13">
    <source>
        <dbReference type="PROSITE-ProRule" id="PRU01091"/>
    </source>
</evidence>
<organism evidence="16 17">
    <name type="scientific">Apilactobacillus kunkeei</name>
    <dbReference type="NCBI Taxonomy" id="148814"/>
    <lineage>
        <taxon>Bacteria</taxon>
        <taxon>Bacillati</taxon>
        <taxon>Bacillota</taxon>
        <taxon>Bacilli</taxon>
        <taxon>Lactobacillales</taxon>
        <taxon>Lactobacillaceae</taxon>
        <taxon>Apilactobacillus</taxon>
    </lineage>
</organism>
<evidence type="ECO:0000256" key="7">
    <source>
        <dbReference type="ARBA" id="ARBA00023125"/>
    </source>
</evidence>
<keyword evidence="17" id="KW-1185">Reference proteome</keyword>
<gene>
    <name evidence="16" type="ORF">RZ71_12600</name>
</gene>
<keyword evidence="5" id="KW-0805">Transcription regulation</keyword>
<evidence type="ECO:0000256" key="3">
    <source>
        <dbReference type="ARBA" id="ARBA00022553"/>
    </source>
</evidence>
<keyword evidence="9" id="KW-0804">Transcription</keyword>
<dbReference type="GO" id="GO:0005829">
    <property type="term" value="C:cytosol"/>
    <property type="evidence" value="ECO:0007669"/>
    <property type="project" value="TreeGrafter"/>
</dbReference>
<dbReference type="Proteomes" id="UP000037778">
    <property type="component" value="Unassembled WGS sequence"/>
</dbReference>
<dbReference type="InterPro" id="IPR036388">
    <property type="entry name" value="WH-like_DNA-bd_sf"/>
</dbReference>
<dbReference type="CDD" id="cd00383">
    <property type="entry name" value="trans_reg_C"/>
    <property type="match status" value="1"/>
</dbReference>
<dbReference type="Gene3D" id="3.40.50.2300">
    <property type="match status" value="1"/>
</dbReference>
<dbReference type="GO" id="GO:0000976">
    <property type="term" value="F:transcription cis-regulatory region binding"/>
    <property type="evidence" value="ECO:0007669"/>
    <property type="project" value="TreeGrafter"/>
</dbReference>
<comment type="caution">
    <text evidence="16">The sequence shown here is derived from an EMBL/GenBank/DDBJ whole genome shotgun (WGS) entry which is preliminary data.</text>
</comment>
<dbReference type="Pfam" id="PF00072">
    <property type="entry name" value="Response_reg"/>
    <property type="match status" value="1"/>
</dbReference>
<dbReference type="SUPFAM" id="SSF52172">
    <property type="entry name" value="CheY-like"/>
    <property type="match status" value="1"/>
</dbReference>
<dbReference type="InterPro" id="IPR001867">
    <property type="entry name" value="OmpR/PhoB-type_DNA-bd"/>
</dbReference>
<name>A0A0M9DDJ6_9LACO</name>
<dbReference type="PROSITE" id="PS51755">
    <property type="entry name" value="OMPR_PHOB"/>
    <property type="match status" value="1"/>
</dbReference>
<feature type="DNA-binding region" description="OmpR/PhoB-type" evidence="13">
    <location>
        <begin position="125"/>
        <end position="222"/>
    </location>
</feature>
<evidence type="ECO:0000256" key="1">
    <source>
        <dbReference type="ARBA" id="ARBA00004496"/>
    </source>
</evidence>
<keyword evidence="6" id="KW-0843">Virulence</keyword>
<evidence type="ECO:0000313" key="16">
    <source>
        <dbReference type="EMBL" id="KOY76804.1"/>
    </source>
</evidence>
<dbReference type="PANTHER" id="PTHR48111">
    <property type="entry name" value="REGULATOR OF RPOS"/>
    <property type="match status" value="1"/>
</dbReference>
<keyword evidence="3 12" id="KW-0597">Phosphoprotein</keyword>
<evidence type="ECO:0000256" key="10">
    <source>
        <dbReference type="ARBA" id="ARBA00037471"/>
    </source>
</evidence>
<evidence type="ECO:0000256" key="11">
    <source>
        <dbReference type="ARBA" id="ARBA00039976"/>
    </source>
</evidence>
<keyword evidence="2" id="KW-0963">Cytoplasm</keyword>
<evidence type="ECO:0000256" key="9">
    <source>
        <dbReference type="ARBA" id="ARBA00023163"/>
    </source>
</evidence>
<feature type="domain" description="Response regulatory" evidence="14">
    <location>
        <begin position="3"/>
        <end position="117"/>
    </location>
</feature>
<comment type="subcellular location">
    <subcellularLocation>
        <location evidence="1">Cytoplasm</location>
    </subcellularLocation>
</comment>
<dbReference type="GO" id="GO:0000156">
    <property type="term" value="F:phosphorelay response regulator activity"/>
    <property type="evidence" value="ECO:0007669"/>
    <property type="project" value="TreeGrafter"/>
</dbReference>
<evidence type="ECO:0000256" key="5">
    <source>
        <dbReference type="ARBA" id="ARBA00023015"/>
    </source>
</evidence>
<dbReference type="PATRIC" id="fig|148814.8.peg.455"/>
<dbReference type="Gene3D" id="1.10.10.10">
    <property type="entry name" value="Winged helix-like DNA-binding domain superfamily/Winged helix DNA-binding domain"/>
    <property type="match status" value="1"/>
</dbReference>
<feature type="domain" description="OmpR/PhoB-type" evidence="15">
    <location>
        <begin position="125"/>
        <end position="222"/>
    </location>
</feature>
<protein>
    <recommendedName>
        <fullName evidence="11">Heme response regulator HssR</fullName>
    </recommendedName>
</protein>
<dbReference type="SMART" id="SM00448">
    <property type="entry name" value="REC"/>
    <property type="match status" value="1"/>
</dbReference>
<dbReference type="RefSeq" id="WP_053791597.1">
    <property type="nucleotide sequence ID" value="NZ_JXCY01000004.1"/>
</dbReference>